<evidence type="ECO:0000313" key="14">
    <source>
        <dbReference type="Proteomes" id="UP000002051"/>
    </source>
</evidence>
<dbReference type="PROSITE" id="PS51192">
    <property type="entry name" value="HELICASE_ATP_BIND_1"/>
    <property type="match status" value="1"/>
</dbReference>
<dbReference type="GO" id="GO:0003724">
    <property type="term" value="F:RNA helicase activity"/>
    <property type="evidence" value="ECO:0007669"/>
    <property type="project" value="UniProtKB-EC"/>
</dbReference>
<feature type="compositionally biased region" description="Basic residues" evidence="9">
    <location>
        <begin position="539"/>
        <end position="550"/>
    </location>
</feature>
<evidence type="ECO:0000256" key="6">
    <source>
        <dbReference type="ARBA" id="ARBA00022884"/>
    </source>
</evidence>
<keyword evidence="14" id="KW-1185">Reference proteome</keyword>
<dbReference type="InterPro" id="IPR027417">
    <property type="entry name" value="P-loop_NTPase"/>
</dbReference>
<keyword evidence="6" id="KW-0694">RNA-binding</keyword>
<dbReference type="PANTHER" id="PTHR47959:SF15">
    <property type="entry name" value="RNA HELICASE"/>
    <property type="match status" value="1"/>
</dbReference>
<evidence type="ECO:0000256" key="7">
    <source>
        <dbReference type="ARBA" id="ARBA00024355"/>
    </source>
</evidence>
<evidence type="ECO:0000313" key="13">
    <source>
        <dbReference type="EnsemblPlants" id="AES81810"/>
    </source>
</evidence>
<dbReference type="GO" id="GO:0030490">
    <property type="term" value="P:maturation of SSU-rRNA"/>
    <property type="evidence" value="ECO:0000318"/>
    <property type="project" value="GO_Central"/>
</dbReference>
<dbReference type="InterPro" id="IPR044764">
    <property type="entry name" value="DDX52/Rok1_DEADc"/>
</dbReference>
<evidence type="ECO:0000256" key="9">
    <source>
        <dbReference type="SAM" id="MobiDB-lite"/>
    </source>
</evidence>
<evidence type="ECO:0000259" key="10">
    <source>
        <dbReference type="PROSITE" id="PS51192"/>
    </source>
</evidence>
<evidence type="ECO:0000313" key="12">
    <source>
        <dbReference type="EMBL" id="AES81810.1"/>
    </source>
</evidence>
<dbReference type="eggNOG" id="KOG0344">
    <property type="taxonomic scope" value="Eukaryota"/>
</dbReference>
<dbReference type="Proteomes" id="UP000002051">
    <property type="component" value="Unassembled WGS sequence"/>
</dbReference>
<dbReference type="GO" id="GO:0003723">
    <property type="term" value="F:RNA binding"/>
    <property type="evidence" value="ECO:0007669"/>
    <property type="project" value="UniProtKB-KW"/>
</dbReference>
<keyword evidence="3" id="KW-0378">Hydrolase</keyword>
<dbReference type="PaxDb" id="3880-AES81810"/>
<dbReference type="GO" id="GO:0005524">
    <property type="term" value="F:ATP binding"/>
    <property type="evidence" value="ECO:0007669"/>
    <property type="project" value="UniProtKB-KW"/>
</dbReference>
<dbReference type="CDD" id="cd18787">
    <property type="entry name" value="SF2_C_DEAD"/>
    <property type="match status" value="1"/>
</dbReference>
<dbReference type="Pfam" id="PF00270">
    <property type="entry name" value="DEAD"/>
    <property type="match status" value="1"/>
</dbReference>
<dbReference type="Pfam" id="PF00271">
    <property type="entry name" value="Helicase_C"/>
    <property type="match status" value="1"/>
</dbReference>
<dbReference type="PROSITE" id="PS51194">
    <property type="entry name" value="HELICASE_CTER"/>
    <property type="match status" value="1"/>
</dbReference>
<accession>G7L1R9</accession>
<dbReference type="EMBL" id="CM001223">
    <property type="protein sequence ID" value="AES81810.1"/>
    <property type="molecule type" value="Genomic_DNA"/>
</dbReference>
<dbReference type="SMART" id="SM00490">
    <property type="entry name" value="HELICc"/>
    <property type="match status" value="1"/>
</dbReference>
<dbReference type="AlphaFoldDB" id="G7L1R9"/>
<evidence type="ECO:0000256" key="8">
    <source>
        <dbReference type="ARBA" id="ARBA00047984"/>
    </source>
</evidence>
<dbReference type="InterPro" id="IPR011545">
    <property type="entry name" value="DEAD/DEAH_box_helicase_dom"/>
</dbReference>
<dbReference type="CDD" id="cd17957">
    <property type="entry name" value="DEADc_DDX52"/>
    <property type="match status" value="1"/>
</dbReference>
<dbReference type="KEGG" id="mtr:11421484"/>
<comment type="catalytic activity">
    <reaction evidence="8">
        <text>ATP + H2O = ADP + phosphate + H(+)</text>
        <dbReference type="Rhea" id="RHEA:13065"/>
        <dbReference type="ChEBI" id="CHEBI:15377"/>
        <dbReference type="ChEBI" id="CHEBI:15378"/>
        <dbReference type="ChEBI" id="CHEBI:30616"/>
        <dbReference type="ChEBI" id="CHEBI:43474"/>
        <dbReference type="ChEBI" id="CHEBI:456216"/>
        <dbReference type="EC" id="3.6.4.13"/>
    </reaction>
</comment>
<evidence type="ECO:0000256" key="4">
    <source>
        <dbReference type="ARBA" id="ARBA00022806"/>
    </source>
</evidence>
<dbReference type="SMART" id="SM00487">
    <property type="entry name" value="DEXDc"/>
    <property type="match status" value="1"/>
</dbReference>
<keyword evidence="2" id="KW-0547">Nucleotide-binding</keyword>
<dbReference type="InterPro" id="IPR050079">
    <property type="entry name" value="DEAD_box_RNA_helicase"/>
</dbReference>
<feature type="compositionally biased region" description="Basic and acidic residues" evidence="9">
    <location>
        <begin position="517"/>
        <end position="530"/>
    </location>
</feature>
<feature type="region of interest" description="Disordered" evidence="9">
    <location>
        <begin position="510"/>
        <end position="619"/>
    </location>
</feature>
<feature type="compositionally biased region" description="Basic residues" evidence="9">
    <location>
        <begin position="571"/>
        <end position="582"/>
    </location>
</feature>
<feature type="compositionally biased region" description="Basic and acidic residues" evidence="9">
    <location>
        <begin position="551"/>
        <end position="562"/>
    </location>
</feature>
<keyword evidence="4 12" id="KW-0347">Helicase</keyword>
<feature type="domain" description="Helicase ATP-binding" evidence="10">
    <location>
        <begin position="164"/>
        <end position="334"/>
    </location>
</feature>
<feature type="compositionally biased region" description="Basic residues" evidence="9">
    <location>
        <begin position="603"/>
        <end position="612"/>
    </location>
</feature>
<dbReference type="SUPFAM" id="SSF52540">
    <property type="entry name" value="P-loop containing nucleoside triphosphate hydrolases"/>
    <property type="match status" value="1"/>
</dbReference>
<comment type="similarity">
    <text evidence="7">Belongs to the DEAD box helicase family. DDX52/ROK1 subfamily.</text>
</comment>
<proteinExistence type="inferred from homology"/>
<feature type="region of interest" description="Disordered" evidence="9">
    <location>
        <begin position="46"/>
        <end position="96"/>
    </location>
</feature>
<feature type="domain" description="Helicase C-terminal" evidence="11">
    <location>
        <begin position="345"/>
        <end position="506"/>
    </location>
</feature>
<protein>
    <recommendedName>
        <fullName evidence="1">RNA helicase</fullName>
        <ecNumber evidence="1">3.6.4.13</ecNumber>
    </recommendedName>
</protein>
<evidence type="ECO:0000259" key="11">
    <source>
        <dbReference type="PROSITE" id="PS51194"/>
    </source>
</evidence>
<dbReference type="EC" id="3.6.4.13" evidence="1"/>
<dbReference type="PANTHER" id="PTHR47959">
    <property type="entry name" value="ATP-DEPENDENT RNA HELICASE RHLE-RELATED"/>
    <property type="match status" value="1"/>
</dbReference>
<name>G7L1R9_MEDTR</name>
<sequence>MANDSSFLFAGIHFDRKKFGADIARFQKKDTDNSFAKIQTVTEDEESKETIEAVSGKKRKRKKTSSEAVDGFSVFRSSTSKSNEEGQADDNDESIRLKKEQNKQLERDAIFRKNHNIHVSGYNVPSPLQSFDELKTRYKCPSYLLWKLAELGFREPTPIQRQAIPVLLQDRECFACAPTGSGKTLAFVCPMLMKLKAHAKGGVRAVIICHSRELSGQTYRECKKLAKGEKFRIKLMTKNLLRNADFSKFSCDILISTPLRLCLAIKKKKVDLSRVEYLVLDESDKLFEPQLFKQIDSIIKACTNPSIIRSLFSATLPDFVEDRARELMHDAVRVIVGRKNMASDTIKQKLVFTGSEEGKLLAIRQSFAESLNPPVLVFLQSKERAKELYGELAFDNIRVDVIHSDLSQEERENAVDNFRAGKTWVLIATDVVARGMDFKGINCVINYDFPDSASAYIHRIGRSGRAGRSGEAITFYTEEDIPFLRNVSNLMASSGCEVPSWLTELQLQKKKWKKHRPDRDSISTKPDLPKSDSISTKPKLQKKLKKHRPKKDSIVTKPDLPKSDSISTKPKLQKKLKKHRPKKDSIVTKPDLPKSDSISTKPKLQKKLKKHRDPKEILS</sequence>
<organism evidence="12 14">
    <name type="scientific">Medicago truncatula</name>
    <name type="common">Barrel medic</name>
    <name type="synonym">Medicago tribuloides</name>
    <dbReference type="NCBI Taxonomy" id="3880"/>
    <lineage>
        <taxon>Eukaryota</taxon>
        <taxon>Viridiplantae</taxon>
        <taxon>Streptophyta</taxon>
        <taxon>Embryophyta</taxon>
        <taxon>Tracheophyta</taxon>
        <taxon>Spermatophyta</taxon>
        <taxon>Magnoliopsida</taxon>
        <taxon>eudicotyledons</taxon>
        <taxon>Gunneridae</taxon>
        <taxon>Pentapetalae</taxon>
        <taxon>rosids</taxon>
        <taxon>fabids</taxon>
        <taxon>Fabales</taxon>
        <taxon>Fabaceae</taxon>
        <taxon>Papilionoideae</taxon>
        <taxon>50 kb inversion clade</taxon>
        <taxon>NPAAA clade</taxon>
        <taxon>Hologalegina</taxon>
        <taxon>IRL clade</taxon>
        <taxon>Trifolieae</taxon>
        <taxon>Medicago</taxon>
    </lineage>
</organism>
<keyword evidence="5" id="KW-0067">ATP-binding</keyword>
<evidence type="ECO:0000256" key="5">
    <source>
        <dbReference type="ARBA" id="ARBA00022840"/>
    </source>
</evidence>
<feature type="compositionally biased region" description="Basic and acidic residues" evidence="9">
    <location>
        <begin position="583"/>
        <end position="594"/>
    </location>
</feature>
<reference evidence="12 14" key="2">
    <citation type="journal article" date="2014" name="BMC Genomics">
        <title>An improved genome release (version Mt4.0) for the model legume Medicago truncatula.</title>
        <authorList>
            <person name="Tang H."/>
            <person name="Krishnakumar V."/>
            <person name="Bidwell S."/>
            <person name="Rosen B."/>
            <person name="Chan A."/>
            <person name="Zhou S."/>
            <person name="Gentzbittel L."/>
            <person name="Childs K.L."/>
            <person name="Yandell M."/>
            <person name="Gundlach H."/>
            <person name="Mayer K.F."/>
            <person name="Schwartz D.C."/>
            <person name="Town C.D."/>
        </authorList>
    </citation>
    <scope>GENOME REANNOTATION</scope>
    <source>
        <strain evidence="13 14">cv. Jemalong A17</strain>
    </source>
</reference>
<dbReference type="InterPro" id="IPR014001">
    <property type="entry name" value="Helicase_ATP-bd"/>
</dbReference>
<dbReference type="GO" id="GO:0016787">
    <property type="term" value="F:hydrolase activity"/>
    <property type="evidence" value="ECO:0007669"/>
    <property type="project" value="UniProtKB-KW"/>
</dbReference>
<reference evidence="12 14" key="1">
    <citation type="journal article" date="2011" name="Nature">
        <title>The Medicago genome provides insight into the evolution of rhizobial symbioses.</title>
        <authorList>
            <person name="Young N.D."/>
            <person name="Debelle F."/>
            <person name="Oldroyd G.E."/>
            <person name="Geurts R."/>
            <person name="Cannon S.B."/>
            <person name="Udvardi M.K."/>
            <person name="Benedito V.A."/>
            <person name="Mayer K.F."/>
            <person name="Gouzy J."/>
            <person name="Schoof H."/>
            <person name="Van de Peer Y."/>
            <person name="Proost S."/>
            <person name="Cook D.R."/>
            <person name="Meyers B.C."/>
            <person name="Spannagl M."/>
            <person name="Cheung F."/>
            <person name="De Mita S."/>
            <person name="Krishnakumar V."/>
            <person name="Gundlach H."/>
            <person name="Zhou S."/>
            <person name="Mudge J."/>
            <person name="Bharti A.K."/>
            <person name="Murray J.D."/>
            <person name="Naoumkina M.A."/>
            <person name="Rosen B."/>
            <person name="Silverstein K.A."/>
            <person name="Tang H."/>
            <person name="Rombauts S."/>
            <person name="Zhao P.X."/>
            <person name="Zhou P."/>
            <person name="Barbe V."/>
            <person name="Bardou P."/>
            <person name="Bechner M."/>
            <person name="Bellec A."/>
            <person name="Berger A."/>
            <person name="Berges H."/>
            <person name="Bidwell S."/>
            <person name="Bisseling T."/>
            <person name="Choisne N."/>
            <person name="Couloux A."/>
            <person name="Denny R."/>
            <person name="Deshpande S."/>
            <person name="Dai X."/>
            <person name="Doyle J.J."/>
            <person name="Dudez A.M."/>
            <person name="Farmer A.D."/>
            <person name="Fouteau S."/>
            <person name="Franken C."/>
            <person name="Gibelin C."/>
            <person name="Gish J."/>
            <person name="Goldstein S."/>
            <person name="Gonzalez A.J."/>
            <person name="Green P.J."/>
            <person name="Hallab A."/>
            <person name="Hartog M."/>
            <person name="Hua A."/>
            <person name="Humphray S.J."/>
            <person name="Jeong D.H."/>
            <person name="Jing Y."/>
            <person name="Jocker A."/>
            <person name="Kenton S.M."/>
            <person name="Kim D.J."/>
            <person name="Klee K."/>
            <person name="Lai H."/>
            <person name="Lang C."/>
            <person name="Lin S."/>
            <person name="Macmil S.L."/>
            <person name="Magdelenat G."/>
            <person name="Matthews L."/>
            <person name="McCorrison J."/>
            <person name="Monaghan E.L."/>
            <person name="Mun J.H."/>
            <person name="Najar F.Z."/>
            <person name="Nicholson C."/>
            <person name="Noirot C."/>
            <person name="O'Bleness M."/>
            <person name="Paule C.R."/>
            <person name="Poulain J."/>
            <person name="Prion F."/>
            <person name="Qin B."/>
            <person name="Qu C."/>
            <person name="Retzel E.F."/>
            <person name="Riddle C."/>
            <person name="Sallet E."/>
            <person name="Samain S."/>
            <person name="Samson N."/>
            <person name="Sanders I."/>
            <person name="Saurat O."/>
            <person name="Scarpelli C."/>
            <person name="Schiex T."/>
            <person name="Segurens B."/>
            <person name="Severin A.J."/>
            <person name="Sherrier D.J."/>
            <person name="Shi R."/>
            <person name="Sims S."/>
            <person name="Singer S.R."/>
            <person name="Sinharoy S."/>
            <person name="Sterck L."/>
            <person name="Viollet A."/>
            <person name="Wang B.B."/>
            <person name="Wang K."/>
            <person name="Wang M."/>
            <person name="Wang X."/>
            <person name="Warfsmann J."/>
            <person name="Weissenbach J."/>
            <person name="White D.D."/>
            <person name="White J.D."/>
            <person name="Wiley G.B."/>
            <person name="Wincker P."/>
            <person name="Xing Y."/>
            <person name="Yang L."/>
            <person name="Yao Z."/>
            <person name="Ying F."/>
            <person name="Zhai J."/>
            <person name="Zhou L."/>
            <person name="Zuber A."/>
            <person name="Denarie J."/>
            <person name="Dixon R.A."/>
            <person name="May G.D."/>
            <person name="Schwartz D.C."/>
            <person name="Rogers J."/>
            <person name="Quetier F."/>
            <person name="Town C.D."/>
            <person name="Roe B.A."/>
        </authorList>
    </citation>
    <scope>NUCLEOTIDE SEQUENCE [LARGE SCALE GENOMIC DNA]</scope>
    <source>
        <strain evidence="12">A17</strain>
        <strain evidence="13 14">cv. Jemalong A17</strain>
    </source>
</reference>
<evidence type="ECO:0000256" key="3">
    <source>
        <dbReference type="ARBA" id="ARBA00022801"/>
    </source>
</evidence>
<dbReference type="STRING" id="3880.G7L1R9"/>
<dbReference type="OMA" id="EMAHSIM"/>
<gene>
    <name evidence="13" type="primary">11421484</name>
    <name evidence="12" type="ordered locus">MTR_7g100820</name>
</gene>
<dbReference type="HOGENOM" id="CLU_003041_1_4_1"/>
<dbReference type="EnsemblPlants" id="AES81810">
    <property type="protein sequence ID" value="AES81810"/>
    <property type="gene ID" value="MTR_7g100820"/>
</dbReference>
<dbReference type="Gene3D" id="3.40.50.300">
    <property type="entry name" value="P-loop containing nucleotide triphosphate hydrolases"/>
    <property type="match status" value="2"/>
</dbReference>
<evidence type="ECO:0000256" key="2">
    <source>
        <dbReference type="ARBA" id="ARBA00022741"/>
    </source>
</evidence>
<evidence type="ECO:0000256" key="1">
    <source>
        <dbReference type="ARBA" id="ARBA00012552"/>
    </source>
</evidence>
<reference evidence="13" key="3">
    <citation type="submission" date="2015-04" db="UniProtKB">
        <authorList>
            <consortium name="EnsemblPlants"/>
        </authorList>
    </citation>
    <scope>IDENTIFICATION</scope>
    <source>
        <strain evidence="13">cv. Jemalong A17</strain>
    </source>
</reference>
<dbReference type="OrthoDB" id="360161at2759"/>
<dbReference type="InterPro" id="IPR001650">
    <property type="entry name" value="Helicase_C-like"/>
</dbReference>